<dbReference type="InterPro" id="IPR029000">
    <property type="entry name" value="Cyclophilin-like_dom_sf"/>
</dbReference>
<dbReference type="RefSeq" id="WP_183497261.1">
    <property type="nucleotide sequence ID" value="NZ_JACIFF010000011.1"/>
</dbReference>
<accession>A0A840EC01</accession>
<dbReference type="EMBL" id="JACIFF010000011">
    <property type="protein sequence ID" value="MBB4081035.1"/>
    <property type="molecule type" value="Genomic_DNA"/>
</dbReference>
<keyword evidence="6" id="KW-1185">Reference proteome</keyword>
<dbReference type="SUPFAM" id="SSF50891">
    <property type="entry name" value="Cyclophilin-like"/>
    <property type="match status" value="1"/>
</dbReference>
<organism evidence="5 6">
    <name type="scientific">Neolewinella aquimaris</name>
    <dbReference type="NCBI Taxonomy" id="1835722"/>
    <lineage>
        <taxon>Bacteria</taxon>
        <taxon>Pseudomonadati</taxon>
        <taxon>Bacteroidota</taxon>
        <taxon>Saprospiria</taxon>
        <taxon>Saprospirales</taxon>
        <taxon>Lewinellaceae</taxon>
        <taxon>Neolewinella</taxon>
    </lineage>
</organism>
<dbReference type="AlphaFoldDB" id="A0A840EC01"/>
<dbReference type="Gene3D" id="3.30.1360.40">
    <property type="match status" value="1"/>
</dbReference>
<keyword evidence="3" id="KW-0067">ATP-binding</keyword>
<comment type="caution">
    <text evidence="5">The sequence shown here is derived from an EMBL/GenBank/DDBJ whole genome shotgun (WGS) entry which is preliminary data.</text>
</comment>
<protein>
    <submittedName>
        <fullName evidence="5">Inhibitor of KinA</fullName>
    </submittedName>
</protein>
<dbReference type="InterPro" id="IPR003833">
    <property type="entry name" value="CT_C_D"/>
</dbReference>
<gene>
    <name evidence="5" type="ORF">GGR28_003676</name>
</gene>
<sequence>MRRPRRIHPYGPEALLLEWEQRIDPKINCGVHAYASAIGTLPGILECVPAYASLLVTFRPAVVSAYDLCERIIDLPVANRPDRGVISHQVPVCYDPALAPDLSYVANQQNLTTDEVVQFHTGQTYQVYLIGFRPGFAFMGEVHPAIQVARRRSPRTAVPAGAVGLAGGQTGIYPDESPGGWQLIGRCPLPLLSTRGGETRFRAGDRVSFYPIATRDYEHLVESPPPWPRR</sequence>
<evidence type="ECO:0000259" key="4">
    <source>
        <dbReference type="SMART" id="SM00796"/>
    </source>
</evidence>
<feature type="domain" description="Carboxyltransferase" evidence="4">
    <location>
        <begin position="5"/>
        <end position="201"/>
    </location>
</feature>
<dbReference type="SUPFAM" id="SSF160467">
    <property type="entry name" value="PH0987 N-terminal domain-like"/>
    <property type="match status" value="1"/>
</dbReference>
<evidence type="ECO:0000313" key="5">
    <source>
        <dbReference type="EMBL" id="MBB4081035.1"/>
    </source>
</evidence>
<keyword evidence="1" id="KW-0547">Nucleotide-binding</keyword>
<dbReference type="PANTHER" id="PTHR34698:SF2">
    <property type="entry name" value="5-OXOPROLINASE SUBUNIT B"/>
    <property type="match status" value="1"/>
</dbReference>
<name>A0A840EC01_9BACT</name>
<proteinExistence type="predicted"/>
<dbReference type="GO" id="GO:0016787">
    <property type="term" value="F:hydrolase activity"/>
    <property type="evidence" value="ECO:0007669"/>
    <property type="project" value="UniProtKB-KW"/>
</dbReference>
<keyword evidence="2" id="KW-0378">Hydrolase</keyword>
<evidence type="ECO:0000256" key="3">
    <source>
        <dbReference type="ARBA" id="ARBA00022840"/>
    </source>
</evidence>
<dbReference type="SMART" id="SM00796">
    <property type="entry name" value="AHS1"/>
    <property type="match status" value="1"/>
</dbReference>
<dbReference type="GO" id="GO:0005524">
    <property type="term" value="F:ATP binding"/>
    <property type="evidence" value="ECO:0007669"/>
    <property type="project" value="UniProtKB-KW"/>
</dbReference>
<dbReference type="PANTHER" id="PTHR34698">
    <property type="entry name" value="5-OXOPROLINASE SUBUNIT B"/>
    <property type="match status" value="1"/>
</dbReference>
<dbReference type="Gene3D" id="2.40.100.10">
    <property type="entry name" value="Cyclophilin-like"/>
    <property type="match status" value="1"/>
</dbReference>
<evidence type="ECO:0000256" key="1">
    <source>
        <dbReference type="ARBA" id="ARBA00022741"/>
    </source>
</evidence>
<evidence type="ECO:0000256" key="2">
    <source>
        <dbReference type="ARBA" id="ARBA00022801"/>
    </source>
</evidence>
<dbReference type="InterPro" id="IPR010016">
    <property type="entry name" value="PxpB"/>
</dbReference>
<dbReference type="Proteomes" id="UP000576209">
    <property type="component" value="Unassembled WGS sequence"/>
</dbReference>
<dbReference type="Pfam" id="PF02682">
    <property type="entry name" value="CT_C_D"/>
    <property type="match status" value="1"/>
</dbReference>
<evidence type="ECO:0000313" key="6">
    <source>
        <dbReference type="Proteomes" id="UP000576209"/>
    </source>
</evidence>
<dbReference type="NCBIfam" id="TIGR00370">
    <property type="entry name" value="5-oxoprolinase subunit PxpB"/>
    <property type="match status" value="1"/>
</dbReference>
<reference evidence="5 6" key="1">
    <citation type="submission" date="2020-08" db="EMBL/GenBank/DDBJ databases">
        <title>Genomic Encyclopedia of Type Strains, Phase IV (KMG-IV): sequencing the most valuable type-strain genomes for metagenomic binning, comparative biology and taxonomic classification.</title>
        <authorList>
            <person name="Goeker M."/>
        </authorList>
    </citation>
    <scope>NUCLEOTIDE SEQUENCE [LARGE SCALE GENOMIC DNA]</scope>
    <source>
        <strain evidence="5 6">DSM 105137</strain>
    </source>
</reference>